<evidence type="ECO:0000256" key="4">
    <source>
        <dbReference type="SAM" id="MobiDB-lite"/>
    </source>
</evidence>
<feature type="compositionally biased region" description="Low complexity" evidence="4">
    <location>
        <begin position="325"/>
        <end position="345"/>
    </location>
</feature>
<gene>
    <name evidence="6" type="ORF">ZHD862_LOCUS6068</name>
</gene>
<proteinExistence type="predicted"/>
<evidence type="ECO:0000259" key="5">
    <source>
        <dbReference type="PROSITE" id="PS50102"/>
    </source>
</evidence>
<dbReference type="CDD" id="cd12325">
    <property type="entry name" value="RRM1_hnRNPA_hnRNPD_like"/>
    <property type="match status" value="1"/>
</dbReference>
<dbReference type="PANTHER" id="PTHR48032">
    <property type="entry name" value="RNA-BINDING PROTEIN MUSASHI HOMOLOG RBP6"/>
    <property type="match status" value="1"/>
</dbReference>
<evidence type="ECO:0000256" key="3">
    <source>
        <dbReference type="PROSITE-ProRule" id="PRU00176"/>
    </source>
</evidence>
<reference evidence="6" key="1">
    <citation type="submission" date="2021-02" db="EMBL/GenBank/DDBJ databases">
        <authorList>
            <person name="Nowell W R."/>
        </authorList>
    </citation>
    <scope>NUCLEOTIDE SEQUENCE</scope>
</reference>
<dbReference type="InterPro" id="IPR012677">
    <property type="entry name" value="Nucleotide-bd_a/b_plait_sf"/>
</dbReference>
<protein>
    <recommendedName>
        <fullName evidence="5">RRM domain-containing protein</fullName>
    </recommendedName>
</protein>
<evidence type="ECO:0000313" key="7">
    <source>
        <dbReference type="Proteomes" id="UP000663864"/>
    </source>
</evidence>
<feature type="domain" description="RRM" evidence="5">
    <location>
        <begin position="133"/>
        <end position="209"/>
    </location>
</feature>
<dbReference type="PANTHER" id="PTHR48032:SF6">
    <property type="entry name" value="RNA-BINDING (RRM_RBD_RNP MOTIFS) FAMILY PROTEIN"/>
    <property type="match status" value="1"/>
</dbReference>
<feature type="domain" description="RRM" evidence="5">
    <location>
        <begin position="490"/>
        <end position="566"/>
    </location>
</feature>
<dbReference type="GO" id="GO:0006417">
    <property type="term" value="P:regulation of translation"/>
    <property type="evidence" value="ECO:0007669"/>
    <property type="project" value="TreeGrafter"/>
</dbReference>
<dbReference type="Pfam" id="PF00076">
    <property type="entry name" value="RRM_1"/>
    <property type="match status" value="4"/>
</dbReference>
<dbReference type="FunFam" id="3.30.70.330:FF:000040">
    <property type="entry name" value="Heterogeneous nuclear ribonucleoprotein A2/B1"/>
    <property type="match status" value="2"/>
</dbReference>
<evidence type="ECO:0000256" key="2">
    <source>
        <dbReference type="ARBA" id="ARBA00022884"/>
    </source>
</evidence>
<feature type="domain" description="RRM" evidence="5">
    <location>
        <begin position="400"/>
        <end position="482"/>
    </location>
</feature>
<feature type="compositionally biased region" description="Polar residues" evidence="4">
    <location>
        <begin position="361"/>
        <end position="375"/>
    </location>
</feature>
<feature type="domain" description="RRM" evidence="5">
    <location>
        <begin position="43"/>
        <end position="119"/>
    </location>
</feature>
<evidence type="ECO:0000256" key="1">
    <source>
        <dbReference type="ARBA" id="ARBA00022737"/>
    </source>
</evidence>
<evidence type="ECO:0000313" key="6">
    <source>
        <dbReference type="EMBL" id="CAF0874715.1"/>
    </source>
</evidence>
<dbReference type="PROSITE" id="PS50102">
    <property type="entry name" value="RRM"/>
    <property type="match status" value="4"/>
</dbReference>
<keyword evidence="1" id="KW-0677">Repeat</keyword>
<keyword evidence="2 3" id="KW-0694">RNA-binding</keyword>
<feature type="region of interest" description="Disordered" evidence="4">
    <location>
        <begin position="315"/>
        <end position="399"/>
    </location>
</feature>
<dbReference type="SUPFAM" id="SSF54928">
    <property type="entry name" value="RNA-binding domain, RBD"/>
    <property type="match status" value="4"/>
</dbReference>
<dbReference type="AlphaFoldDB" id="A0A813XU17"/>
<dbReference type="InterPro" id="IPR035979">
    <property type="entry name" value="RBD_domain_sf"/>
</dbReference>
<name>A0A813XU17_9BILA</name>
<organism evidence="6 7">
    <name type="scientific">Rotaria sordida</name>
    <dbReference type="NCBI Taxonomy" id="392033"/>
    <lineage>
        <taxon>Eukaryota</taxon>
        <taxon>Metazoa</taxon>
        <taxon>Spiralia</taxon>
        <taxon>Gnathifera</taxon>
        <taxon>Rotifera</taxon>
        <taxon>Eurotatoria</taxon>
        <taxon>Bdelloidea</taxon>
        <taxon>Philodinida</taxon>
        <taxon>Philodinidae</taxon>
        <taxon>Rotaria</taxon>
    </lineage>
</organism>
<dbReference type="SMART" id="SM00360">
    <property type="entry name" value="RRM"/>
    <property type="match status" value="4"/>
</dbReference>
<dbReference type="EMBL" id="CAJNOT010000166">
    <property type="protein sequence ID" value="CAF0874715.1"/>
    <property type="molecule type" value="Genomic_DNA"/>
</dbReference>
<dbReference type="Gene3D" id="3.30.70.330">
    <property type="match status" value="4"/>
</dbReference>
<dbReference type="InterPro" id="IPR000504">
    <property type="entry name" value="RRM_dom"/>
</dbReference>
<comment type="caution">
    <text evidence="6">The sequence shown here is derived from an EMBL/GenBank/DDBJ whole genome shotgun (WGS) entry which is preliminary data.</text>
</comment>
<dbReference type="GO" id="GO:0003729">
    <property type="term" value="F:mRNA binding"/>
    <property type="evidence" value="ECO:0007669"/>
    <property type="project" value="TreeGrafter"/>
</dbReference>
<sequence>MISWSIRMASSTVDNVESPSLISNPSAGEDEKSSINNFDEQHRKLFIGGLSYTTTDDKLKEYCSKYGEILECVIMRDREGRSRGFAFVSFKDRVMIDNFMAYRPHIIDGRQIEPKRAMPREETLKSDGQLTVKKIFIGAIKDELTDDDLKSYFQKFGNIIECKIMKTKEDKFRGFAFITFDDYDSVDCCILEKPHRINGKELDVRKAIPRERTSRLNSFILNNNINNPNLNTDFYQLQNRYPTHLMINHPTLSFPAFSPYAYFPPSNYLSKPMPLMGTTATTTTTTTNACPQSGVVHPPTFILPPELTNSALFRNQTITSPPPSTLSSVRTNNNNSTQNQNETNNKMSNDTTLDLNDPSRNRQLNIVTTGISNYATPIRSKPRSTHHSSTTNDPNSEQHRKLFIGGLSFKTTDETLKEYVTKFGEVSDSLVMKDQNGQSRCFGFVTFTDPQTIDEFMKQRPHTLDGRQIDPKRAMPREEANNDEVHLTVKKIFIGGIRDGLNEDALRTYFEKFGHVNDCFIMHDKDGKTRGFAFLEFDDFDSVDKVILSRPHIIGEYHVDVKKAVPKDQRQIQTQHQQQQQQLQHQQYALQMQAAAAYQYYYNNSPYNFLTNGSCTFPISSPTSLITHNGSNNVGLDDAFSRLRTSSNNNNISNSLRYIPTRNNRRQSSRGSQ</sequence>
<dbReference type="Proteomes" id="UP000663864">
    <property type="component" value="Unassembled WGS sequence"/>
</dbReference>
<accession>A0A813XU17</accession>